<protein>
    <submittedName>
        <fullName evidence="8">FAD/NAD(P)-binding domain-containing protein</fullName>
    </submittedName>
</protein>
<dbReference type="GO" id="GO:0004497">
    <property type="term" value="F:monooxygenase activity"/>
    <property type="evidence" value="ECO:0007669"/>
    <property type="project" value="UniProtKB-KW"/>
</dbReference>
<keyword evidence="2" id="KW-0285">Flavoprotein</keyword>
<sequence length="492" mass="54279">MLDKFKEASQKMHFIIVGASIAGLSAGGSLARCGHTVTILEGDTQDACENRPDIGGVGLPPNATRLLLQVPGALKYLEAHGTQINELKFNDLHTNEPRGRIAFDTRIISDLGAPYYLISHHLLTGFLRSFALSTGCKFRYGFRVASVHTERTGPAVVFGQNGERLECDVIVGADGTSSVVRDYLYEQQQHHHQPEASRDDDDCADSDDENTSTSKSASYLPGRYSRQIVGGVAMIPVEKLEADPELAPLLTTKSLDAYMGEGFCFILGRFGSHYSFNMASPREANPNERDIPWRTSIPAHEHLAQFVPKDNARLQRLFSMCTSANYSVQTLKPLTSFVDMHGRAIVVGTAAHCAPVHAVHTASLPIEDCFTLARLLERGNKISEENGLSAREMLPLLLRGYNEIRTPRSFHLSDSDLLALTMASLRLPEGPMRNALFEVMKASLTAKSADEVGDNGQVAVDWVDWVEKANYDAQDAVDEWWLNYGQYAVERH</sequence>
<keyword evidence="5" id="KW-0503">Monooxygenase</keyword>
<proteinExistence type="inferred from homology"/>
<dbReference type="OrthoDB" id="5428495at2759"/>
<reference evidence="8 9" key="1">
    <citation type="journal article" date="2015" name="Fungal Genet. Biol.">
        <title>Evolution of novel wood decay mechanisms in Agaricales revealed by the genome sequences of Fistulina hepatica and Cylindrobasidium torrendii.</title>
        <authorList>
            <person name="Floudas D."/>
            <person name="Held B.W."/>
            <person name="Riley R."/>
            <person name="Nagy L.G."/>
            <person name="Koehler G."/>
            <person name="Ransdell A.S."/>
            <person name="Younus H."/>
            <person name="Chow J."/>
            <person name="Chiniquy J."/>
            <person name="Lipzen A."/>
            <person name="Tritt A."/>
            <person name="Sun H."/>
            <person name="Haridas S."/>
            <person name="LaButti K."/>
            <person name="Ohm R.A."/>
            <person name="Kues U."/>
            <person name="Blanchette R.A."/>
            <person name="Grigoriev I.V."/>
            <person name="Minto R.E."/>
            <person name="Hibbett D.S."/>
        </authorList>
    </citation>
    <scope>NUCLEOTIDE SEQUENCE [LARGE SCALE GENOMIC DNA]</scope>
    <source>
        <strain evidence="8 9">FP15055 ss-10</strain>
    </source>
</reference>
<evidence type="ECO:0000313" key="9">
    <source>
        <dbReference type="Proteomes" id="UP000054007"/>
    </source>
</evidence>
<keyword evidence="9" id="KW-1185">Reference proteome</keyword>
<dbReference type="InterPro" id="IPR002938">
    <property type="entry name" value="FAD-bd"/>
</dbReference>
<evidence type="ECO:0000259" key="7">
    <source>
        <dbReference type="Pfam" id="PF01494"/>
    </source>
</evidence>
<dbReference type="InterPro" id="IPR036188">
    <property type="entry name" value="FAD/NAD-bd_sf"/>
</dbReference>
<accession>A0A0D7B653</accession>
<dbReference type="GO" id="GO:0071949">
    <property type="term" value="F:FAD binding"/>
    <property type="evidence" value="ECO:0007669"/>
    <property type="project" value="InterPro"/>
</dbReference>
<dbReference type="PANTHER" id="PTHR13789:SF309">
    <property type="entry name" value="PUTATIVE (AFU_ORTHOLOGUE AFUA_6G14510)-RELATED"/>
    <property type="match status" value="1"/>
</dbReference>
<dbReference type="PRINTS" id="PR00420">
    <property type="entry name" value="RNGMNOXGNASE"/>
</dbReference>
<dbReference type="Pfam" id="PF01494">
    <property type="entry name" value="FAD_binding_3"/>
    <property type="match status" value="1"/>
</dbReference>
<evidence type="ECO:0000256" key="5">
    <source>
        <dbReference type="ARBA" id="ARBA00023033"/>
    </source>
</evidence>
<comment type="similarity">
    <text evidence="1">Belongs to the paxM FAD-dependent monooxygenase family.</text>
</comment>
<evidence type="ECO:0000256" key="2">
    <source>
        <dbReference type="ARBA" id="ARBA00022630"/>
    </source>
</evidence>
<dbReference type="PANTHER" id="PTHR13789">
    <property type="entry name" value="MONOOXYGENASE"/>
    <property type="match status" value="1"/>
</dbReference>
<feature type="region of interest" description="Disordered" evidence="6">
    <location>
        <begin position="187"/>
        <end position="218"/>
    </location>
</feature>
<gene>
    <name evidence="8" type="ORF">CYLTODRAFT_424726</name>
</gene>
<dbReference type="Proteomes" id="UP000054007">
    <property type="component" value="Unassembled WGS sequence"/>
</dbReference>
<feature type="compositionally biased region" description="Basic and acidic residues" evidence="6">
    <location>
        <begin position="188"/>
        <end position="197"/>
    </location>
</feature>
<evidence type="ECO:0000256" key="6">
    <source>
        <dbReference type="SAM" id="MobiDB-lite"/>
    </source>
</evidence>
<feature type="domain" description="FAD-binding" evidence="7">
    <location>
        <begin position="14"/>
        <end position="192"/>
    </location>
</feature>
<evidence type="ECO:0000256" key="1">
    <source>
        <dbReference type="ARBA" id="ARBA00007992"/>
    </source>
</evidence>
<feature type="compositionally biased region" description="Acidic residues" evidence="6">
    <location>
        <begin position="198"/>
        <end position="210"/>
    </location>
</feature>
<evidence type="ECO:0000256" key="4">
    <source>
        <dbReference type="ARBA" id="ARBA00023002"/>
    </source>
</evidence>
<evidence type="ECO:0000313" key="8">
    <source>
        <dbReference type="EMBL" id="KIY65001.1"/>
    </source>
</evidence>
<dbReference type="AlphaFoldDB" id="A0A0D7B653"/>
<organism evidence="8 9">
    <name type="scientific">Cylindrobasidium torrendii FP15055 ss-10</name>
    <dbReference type="NCBI Taxonomy" id="1314674"/>
    <lineage>
        <taxon>Eukaryota</taxon>
        <taxon>Fungi</taxon>
        <taxon>Dikarya</taxon>
        <taxon>Basidiomycota</taxon>
        <taxon>Agaricomycotina</taxon>
        <taxon>Agaricomycetes</taxon>
        <taxon>Agaricomycetidae</taxon>
        <taxon>Agaricales</taxon>
        <taxon>Marasmiineae</taxon>
        <taxon>Physalacriaceae</taxon>
        <taxon>Cylindrobasidium</taxon>
    </lineage>
</organism>
<dbReference type="SUPFAM" id="SSF51905">
    <property type="entry name" value="FAD/NAD(P)-binding domain"/>
    <property type="match status" value="1"/>
</dbReference>
<dbReference type="STRING" id="1314674.A0A0D7B653"/>
<keyword evidence="4" id="KW-0560">Oxidoreductase</keyword>
<dbReference type="EMBL" id="KN880609">
    <property type="protein sequence ID" value="KIY65001.1"/>
    <property type="molecule type" value="Genomic_DNA"/>
</dbReference>
<keyword evidence="3" id="KW-0274">FAD</keyword>
<evidence type="ECO:0000256" key="3">
    <source>
        <dbReference type="ARBA" id="ARBA00022827"/>
    </source>
</evidence>
<dbReference type="Gene3D" id="3.50.50.60">
    <property type="entry name" value="FAD/NAD(P)-binding domain"/>
    <property type="match status" value="1"/>
</dbReference>
<name>A0A0D7B653_9AGAR</name>
<dbReference type="InterPro" id="IPR050493">
    <property type="entry name" value="FAD-dep_Monooxygenase_BioMet"/>
</dbReference>